<evidence type="ECO:0000256" key="2">
    <source>
        <dbReference type="SAM" id="MobiDB-lite"/>
    </source>
</evidence>
<gene>
    <name evidence="4" type="ORF">JXQ802_LOCUS49572</name>
    <name evidence="3" type="ORF">PYM288_LOCUS33461</name>
</gene>
<comment type="caution">
    <text evidence="3">The sequence shown here is derived from an EMBL/GenBank/DDBJ whole genome shotgun (WGS) entry which is preliminary data.</text>
</comment>
<dbReference type="EMBL" id="CAJNOH010004547">
    <property type="protein sequence ID" value="CAF1373089.1"/>
    <property type="molecule type" value="Genomic_DNA"/>
</dbReference>
<dbReference type="GO" id="GO:0032264">
    <property type="term" value="P:IMP salvage"/>
    <property type="evidence" value="ECO:0007669"/>
    <property type="project" value="InterPro"/>
</dbReference>
<dbReference type="SUPFAM" id="SSF51556">
    <property type="entry name" value="Metallo-dependent hydrolases"/>
    <property type="match status" value="1"/>
</dbReference>
<evidence type="ECO:0000313" key="3">
    <source>
        <dbReference type="EMBL" id="CAF1373089.1"/>
    </source>
</evidence>
<dbReference type="GO" id="GO:0046033">
    <property type="term" value="P:AMP metabolic process"/>
    <property type="evidence" value="ECO:0007669"/>
    <property type="project" value="TreeGrafter"/>
</dbReference>
<keyword evidence="6" id="KW-1185">Reference proteome</keyword>
<organism evidence="3 5">
    <name type="scientific">Rotaria sordida</name>
    <dbReference type="NCBI Taxonomy" id="392033"/>
    <lineage>
        <taxon>Eukaryota</taxon>
        <taxon>Metazoa</taxon>
        <taxon>Spiralia</taxon>
        <taxon>Gnathifera</taxon>
        <taxon>Rotifera</taxon>
        <taxon>Eurotatoria</taxon>
        <taxon>Bdelloidea</taxon>
        <taxon>Philodinida</taxon>
        <taxon>Philodinidae</taxon>
        <taxon>Rotaria</taxon>
    </lineage>
</organism>
<comment type="similarity">
    <text evidence="1">Belongs to the metallo-dependent hydrolases superfamily. Adenosine and AMP deaminases family.</text>
</comment>
<dbReference type="GO" id="GO:0005829">
    <property type="term" value="C:cytosol"/>
    <property type="evidence" value="ECO:0007669"/>
    <property type="project" value="TreeGrafter"/>
</dbReference>
<evidence type="ECO:0000313" key="6">
    <source>
        <dbReference type="Proteomes" id="UP000663870"/>
    </source>
</evidence>
<feature type="region of interest" description="Disordered" evidence="2">
    <location>
        <begin position="112"/>
        <end position="132"/>
    </location>
</feature>
<accession>A0A815J7P4</accession>
<evidence type="ECO:0008006" key="7">
    <source>
        <dbReference type="Google" id="ProtNLM"/>
    </source>
</evidence>
<protein>
    <recommendedName>
        <fullName evidence="7">AMP deaminase</fullName>
    </recommendedName>
</protein>
<dbReference type="EMBL" id="CAJNOL010005987">
    <property type="protein sequence ID" value="CAF1612572.1"/>
    <property type="molecule type" value="Genomic_DNA"/>
</dbReference>
<reference evidence="3" key="1">
    <citation type="submission" date="2021-02" db="EMBL/GenBank/DDBJ databases">
        <authorList>
            <person name="Nowell W R."/>
        </authorList>
    </citation>
    <scope>NUCLEOTIDE SEQUENCE</scope>
</reference>
<sequence length="683" mass="79503">MNTNSTDLNGQITAEISSILFPNEKQSQETFADSVNALNTRLLHESSQQEQSKEICKQSIDSNHIHRSAAMSSLNNVLNELNKRCNFHFNQPLPFETFETEIPIVRSSSLDNEVQRDEEHQTNDHQNTDQEHKITTLIDSENTFQIKESSELIDSINQTNKTFEVERVETFSTSTSNSNTKIVHNVFQVMKTAGDAYDMLFIEDLIDSVSPLLRALVIREKYMLRSFQSYPSTVINFLTRILEEDDLSRRTSLNVKRHSNEVLEPYSVPAIKFENPFSSKLPPPIDVHVKAERGIYHAYTLNEEKQWIPADYKSVKRDEFIDDYIILLKLIIDGPLQSFCHRRLQYLKTKHDLHSLLSEVKEWGEVQSTPYRDFYNVRKVDTHIHAASSMHQKCLLSFIKKKMEVSSNMKVCKKKDGTTMTLKEVFDELRININDINVDLLGVHADRNTFQRFDRFNSKYNPLGQIMLREIFMKTDNYIDGIFFADLLKEVIADLEVNKYQHAEPRLSIYGKSIDEWDKLAKWFITNKMYSTNVAWMIQVPRIYDVYHANGIIKNFQAFLNNLFQPLFDATINPESHPDLFQFMSHFTGFDSVDDESKPEKLTMTHDMAYPDEWNINENPPYSYYLFYMYANILTLNQLRKTRGLNTYQFRPHCGEAGAVSHLVTAFMVAENISHGLVLREVF</sequence>
<feature type="compositionally biased region" description="Basic and acidic residues" evidence="2">
    <location>
        <begin position="113"/>
        <end position="132"/>
    </location>
</feature>
<dbReference type="InterPro" id="IPR032466">
    <property type="entry name" value="Metal_Hydrolase"/>
</dbReference>
<dbReference type="PANTHER" id="PTHR11359">
    <property type="entry name" value="AMP DEAMINASE"/>
    <property type="match status" value="1"/>
</dbReference>
<dbReference type="Gene3D" id="3.20.20.140">
    <property type="entry name" value="Metal-dependent hydrolases"/>
    <property type="match status" value="2"/>
</dbReference>
<dbReference type="Proteomes" id="UP000663870">
    <property type="component" value="Unassembled WGS sequence"/>
</dbReference>
<dbReference type="PANTHER" id="PTHR11359:SF0">
    <property type="entry name" value="AMP DEAMINASE"/>
    <property type="match status" value="1"/>
</dbReference>
<evidence type="ECO:0000256" key="1">
    <source>
        <dbReference type="ARBA" id="ARBA00006676"/>
    </source>
</evidence>
<dbReference type="AlphaFoldDB" id="A0A815J7P4"/>
<dbReference type="GO" id="GO:0003876">
    <property type="term" value="F:AMP deaminase activity"/>
    <property type="evidence" value="ECO:0007669"/>
    <property type="project" value="InterPro"/>
</dbReference>
<evidence type="ECO:0000313" key="4">
    <source>
        <dbReference type="EMBL" id="CAF1612572.1"/>
    </source>
</evidence>
<dbReference type="Proteomes" id="UP000663854">
    <property type="component" value="Unassembled WGS sequence"/>
</dbReference>
<dbReference type="Pfam" id="PF19326">
    <property type="entry name" value="AMP_deaminase"/>
    <property type="match status" value="1"/>
</dbReference>
<evidence type="ECO:0000313" key="5">
    <source>
        <dbReference type="Proteomes" id="UP000663854"/>
    </source>
</evidence>
<name>A0A815J7P4_9BILA</name>
<dbReference type="InterPro" id="IPR006329">
    <property type="entry name" value="AMPD"/>
</dbReference>
<proteinExistence type="inferred from homology"/>